<evidence type="ECO:0000313" key="2">
    <source>
        <dbReference type="EMBL" id="OCA92099.1"/>
    </source>
</evidence>
<dbReference type="InterPro" id="IPR036390">
    <property type="entry name" value="WH_DNA-bd_sf"/>
</dbReference>
<name>A0A1B9B7Q9_9BACI</name>
<dbReference type="EMBL" id="MAYT01000002">
    <property type="protein sequence ID" value="OCA92099.1"/>
    <property type="molecule type" value="Genomic_DNA"/>
</dbReference>
<dbReference type="InterPro" id="IPR005149">
    <property type="entry name" value="Tscrpt_reg_PadR_N"/>
</dbReference>
<gene>
    <name evidence="2" type="ORF">A8F95_18305</name>
</gene>
<dbReference type="Gene3D" id="1.10.10.10">
    <property type="entry name" value="Winged helix-like DNA-binding domain superfamily/Winged helix DNA-binding domain"/>
    <property type="match status" value="1"/>
</dbReference>
<comment type="caution">
    <text evidence="2">The sequence shown here is derived from an EMBL/GenBank/DDBJ whole genome shotgun (WGS) entry which is preliminary data.</text>
</comment>
<sequence>MTRLMVLGMLRTKPMSGYELQQLLQVSEVDKWAGILPGSIYHALKKMDKEGFIKVANVESTGHRTKAIYEITEEGEREYEKLLIESFREPSVKLPVLLYTGLSMLNMPHNQADPKKIIKAIEDQIEELQAALANIRTGQEIKAQYIEVNELTNLTFQNMIDQYQLQIDFLERIKNTLIIRE</sequence>
<dbReference type="PANTHER" id="PTHR33169:SF14">
    <property type="entry name" value="TRANSCRIPTIONAL REGULATOR RV3488"/>
    <property type="match status" value="1"/>
</dbReference>
<feature type="domain" description="Transcription regulator PadR N-terminal" evidence="1">
    <location>
        <begin position="6"/>
        <end position="80"/>
    </location>
</feature>
<dbReference type="PANTHER" id="PTHR33169">
    <property type="entry name" value="PADR-FAMILY TRANSCRIPTIONAL REGULATOR"/>
    <property type="match status" value="1"/>
</dbReference>
<evidence type="ECO:0000259" key="1">
    <source>
        <dbReference type="Pfam" id="PF03551"/>
    </source>
</evidence>
<keyword evidence="3" id="KW-1185">Reference proteome</keyword>
<dbReference type="Proteomes" id="UP000092578">
    <property type="component" value="Unassembled WGS sequence"/>
</dbReference>
<proteinExistence type="predicted"/>
<dbReference type="InterPro" id="IPR052509">
    <property type="entry name" value="Metal_resp_DNA-bind_regulator"/>
</dbReference>
<dbReference type="InterPro" id="IPR036388">
    <property type="entry name" value="WH-like_DNA-bd_sf"/>
</dbReference>
<dbReference type="RefSeq" id="WP_065409515.1">
    <property type="nucleotide sequence ID" value="NZ_MAYT01000002.1"/>
</dbReference>
<evidence type="ECO:0000313" key="3">
    <source>
        <dbReference type="Proteomes" id="UP000092578"/>
    </source>
</evidence>
<organism evidence="2 3">
    <name type="scientific">Pseudobacillus wudalianchiensis</name>
    <dbReference type="NCBI Taxonomy" id="1743143"/>
    <lineage>
        <taxon>Bacteria</taxon>
        <taxon>Bacillati</taxon>
        <taxon>Bacillota</taxon>
        <taxon>Bacilli</taxon>
        <taxon>Bacillales</taxon>
        <taxon>Bacillaceae</taxon>
        <taxon>Pseudobacillus</taxon>
    </lineage>
</organism>
<dbReference type="AlphaFoldDB" id="A0A1B9B7Q9"/>
<accession>A0A1B9B7Q9</accession>
<protein>
    <recommendedName>
        <fullName evidence="1">Transcription regulator PadR N-terminal domain-containing protein</fullName>
    </recommendedName>
</protein>
<dbReference type="Pfam" id="PF03551">
    <property type="entry name" value="PadR"/>
    <property type="match status" value="1"/>
</dbReference>
<dbReference type="SUPFAM" id="SSF46785">
    <property type="entry name" value="Winged helix' DNA-binding domain"/>
    <property type="match status" value="1"/>
</dbReference>
<reference evidence="3" key="1">
    <citation type="submission" date="2016-05" db="EMBL/GenBank/DDBJ databases">
        <authorList>
            <person name="Liu B."/>
            <person name="Wang J."/>
            <person name="Zhu Y."/>
            <person name="Liu G."/>
            <person name="Chen Q."/>
            <person name="Chen Z."/>
            <person name="Lan J."/>
            <person name="Che J."/>
            <person name="Ge C."/>
            <person name="Shi H."/>
            <person name="Pan Z."/>
            <person name="Liu X."/>
        </authorList>
    </citation>
    <scope>NUCLEOTIDE SEQUENCE [LARGE SCALE GENOMIC DNA]</scope>
    <source>
        <strain evidence="3">FJAT-27215</strain>
    </source>
</reference>